<dbReference type="Gene3D" id="1.10.630.10">
    <property type="entry name" value="Cytochrome P450"/>
    <property type="match status" value="1"/>
</dbReference>
<organism evidence="7 8">
    <name type="scientific">Cucurbita moschata</name>
    <name type="common">Winter crookneck squash</name>
    <name type="synonym">Cucurbita pepo var. moschata</name>
    <dbReference type="NCBI Taxonomy" id="3662"/>
    <lineage>
        <taxon>Eukaryota</taxon>
        <taxon>Viridiplantae</taxon>
        <taxon>Streptophyta</taxon>
        <taxon>Embryophyta</taxon>
        <taxon>Tracheophyta</taxon>
        <taxon>Spermatophyta</taxon>
        <taxon>Magnoliopsida</taxon>
        <taxon>eudicotyledons</taxon>
        <taxon>Gunneridae</taxon>
        <taxon>Pentapetalae</taxon>
        <taxon>rosids</taxon>
        <taxon>fabids</taxon>
        <taxon>Cucurbitales</taxon>
        <taxon>Cucurbitaceae</taxon>
        <taxon>Cucurbiteae</taxon>
        <taxon>Cucurbita</taxon>
    </lineage>
</organism>
<reference evidence="8" key="1">
    <citation type="submission" date="2025-08" db="UniProtKB">
        <authorList>
            <consortium name="RefSeq"/>
        </authorList>
    </citation>
    <scope>IDENTIFICATION</scope>
    <source>
        <tissue evidence="8">Young leaves</tissue>
    </source>
</reference>
<feature type="binding site" description="axial binding residue" evidence="6">
    <location>
        <position position="496"/>
    </location>
    <ligand>
        <name>heme</name>
        <dbReference type="ChEBI" id="CHEBI:30413"/>
    </ligand>
    <ligandPart>
        <name>Fe</name>
        <dbReference type="ChEBI" id="CHEBI:18248"/>
    </ligandPart>
</feature>
<dbReference type="GO" id="GO:0020037">
    <property type="term" value="F:heme binding"/>
    <property type="evidence" value="ECO:0007669"/>
    <property type="project" value="InterPro"/>
</dbReference>
<dbReference type="CDD" id="cd11071">
    <property type="entry name" value="CYP74"/>
    <property type="match status" value="1"/>
</dbReference>
<evidence type="ECO:0000256" key="6">
    <source>
        <dbReference type="PIRSR" id="PIRSR602403-1"/>
    </source>
</evidence>
<protein>
    <submittedName>
        <fullName evidence="8">Fatty acid hydroperoxide lyase, chloroplastic</fullName>
    </submittedName>
</protein>
<dbReference type="GO" id="GO:0006631">
    <property type="term" value="P:fatty acid metabolic process"/>
    <property type="evidence" value="ECO:0007669"/>
    <property type="project" value="UniProtKB-ARBA"/>
</dbReference>
<keyword evidence="7" id="KW-1185">Reference proteome</keyword>
<dbReference type="InterPro" id="IPR002403">
    <property type="entry name" value="Cyt_P450_E_grp-IV"/>
</dbReference>
<dbReference type="GO" id="GO:0005506">
    <property type="term" value="F:iron ion binding"/>
    <property type="evidence" value="ECO:0007669"/>
    <property type="project" value="InterPro"/>
</dbReference>
<sequence>MINSHVTLPLRLPQLLNKTPLKSPSISLPGTARFNQSHRPVLHSQNAPTNLMSTMVAMASGGVPSIPSSISPPPVTLPLKNIPGSHGLPLFGSIADRLDYFWFQGPDKFFRSRIEKNRSTVFRTNVPPSFPFFLSDPKVIAVLDCKSFAHLFDMEVVEKKNVLVGDFMPSTSFTGNMRMCAYLDPSESQHSKIKNFTIDILRRSSKIWIPELESNLSTFWDGIESEIANNQKSTYRNLLQPALFNFFSKTLAGADTAKSPEVAKSAYIDVIIWLGLQLVPTIHLGILQPLEEIFLHSFRLPFFPIAGRYRRLYDFIEKEGEEVVQRGVSEFGLKKEEAIHNLIFTLGFNAYGGFSLFLPVLMDRILNDRTGLQQRIVDEVRAKSGSGLTFESVKEMELVYSLVYEALRLDPPVPTQYARARKEFKLSSHDAVFEIKKGELLCGYQPLVMRDPNVFEEPEAFKPDRFREEKGAALLDYLFWSNGPQTGMSSEHNKQCAAKDLVVLTAVVFVAYIFRRYDSIAGEGGSITALQKPN</sequence>
<dbReference type="GO" id="GO:0004497">
    <property type="term" value="F:monooxygenase activity"/>
    <property type="evidence" value="ECO:0007669"/>
    <property type="project" value="InterPro"/>
</dbReference>
<dbReference type="GO" id="GO:0016125">
    <property type="term" value="P:sterol metabolic process"/>
    <property type="evidence" value="ECO:0007669"/>
    <property type="project" value="TreeGrafter"/>
</dbReference>
<proteinExistence type="inferred from homology"/>
<evidence type="ECO:0000256" key="5">
    <source>
        <dbReference type="ARBA" id="ARBA00023239"/>
    </source>
</evidence>
<dbReference type="AlphaFoldDB" id="A0A6J1GJZ6"/>
<evidence type="ECO:0000313" key="7">
    <source>
        <dbReference type="Proteomes" id="UP000504609"/>
    </source>
</evidence>
<dbReference type="SUPFAM" id="SSF48264">
    <property type="entry name" value="Cytochrome P450"/>
    <property type="match status" value="1"/>
</dbReference>
<keyword evidence="2 6" id="KW-0349">Heme</keyword>
<gene>
    <name evidence="8" type="primary">LOC111455056</name>
</gene>
<evidence type="ECO:0000256" key="1">
    <source>
        <dbReference type="ARBA" id="ARBA00010617"/>
    </source>
</evidence>
<dbReference type="PANTHER" id="PTHR24286">
    <property type="entry name" value="CYTOCHROME P450 26"/>
    <property type="match status" value="1"/>
</dbReference>
<dbReference type="InterPro" id="IPR001128">
    <property type="entry name" value="Cyt_P450"/>
</dbReference>
<dbReference type="PRINTS" id="PR00465">
    <property type="entry name" value="EP450IV"/>
</dbReference>
<dbReference type="RefSeq" id="XP_022952346.1">
    <property type="nucleotide sequence ID" value="XM_023096578.1"/>
</dbReference>
<accession>A0A6J1GJZ6</accession>
<dbReference type="InterPro" id="IPR036396">
    <property type="entry name" value="Cyt_P450_sf"/>
</dbReference>
<comment type="similarity">
    <text evidence="1">Belongs to the cytochrome P450 family.</text>
</comment>
<evidence type="ECO:0000256" key="3">
    <source>
        <dbReference type="ARBA" id="ARBA00022723"/>
    </source>
</evidence>
<dbReference type="PANTHER" id="PTHR24286:SF49">
    <property type="entry name" value="INACTIVE LINOLENATE HYDROPEROXIDE LYASE-RELATED"/>
    <property type="match status" value="1"/>
</dbReference>
<evidence type="ECO:0000256" key="4">
    <source>
        <dbReference type="ARBA" id="ARBA00023004"/>
    </source>
</evidence>
<dbReference type="Proteomes" id="UP000504609">
    <property type="component" value="Unplaced"/>
</dbReference>
<comment type="cofactor">
    <cofactor evidence="6">
        <name>heme</name>
        <dbReference type="ChEBI" id="CHEBI:30413"/>
    </cofactor>
</comment>
<dbReference type="GO" id="GO:0016705">
    <property type="term" value="F:oxidoreductase activity, acting on paired donors, with incorporation or reduction of molecular oxygen"/>
    <property type="evidence" value="ECO:0007669"/>
    <property type="project" value="InterPro"/>
</dbReference>
<evidence type="ECO:0000256" key="2">
    <source>
        <dbReference type="ARBA" id="ARBA00022617"/>
    </source>
</evidence>
<keyword evidence="4 6" id="KW-0408">Iron</keyword>
<evidence type="ECO:0000313" key="8">
    <source>
        <dbReference type="RefSeq" id="XP_022952346.1"/>
    </source>
</evidence>
<name>A0A6J1GJZ6_CUCMO</name>
<keyword evidence="3 6" id="KW-0479">Metal-binding</keyword>
<dbReference type="Pfam" id="PF00067">
    <property type="entry name" value="p450"/>
    <property type="match status" value="1"/>
</dbReference>
<keyword evidence="5 8" id="KW-0456">Lyase</keyword>
<dbReference type="GO" id="GO:0016829">
    <property type="term" value="F:lyase activity"/>
    <property type="evidence" value="ECO:0007669"/>
    <property type="project" value="UniProtKB-KW"/>
</dbReference>
<dbReference type="KEGG" id="cmos:111455056"/>
<dbReference type="FunFam" id="1.10.630.10:FF:000024">
    <property type="entry name" value="Allene oxide synthase, chloroplastic"/>
    <property type="match status" value="1"/>
</dbReference>
<dbReference type="GeneID" id="111455056"/>